<dbReference type="RefSeq" id="XP_020050432.1">
    <property type="nucleotide sequence ID" value="XM_020194857.1"/>
</dbReference>
<feature type="compositionally biased region" description="Basic residues" evidence="1">
    <location>
        <begin position="18"/>
        <end position="36"/>
    </location>
</feature>
<feature type="region of interest" description="Disordered" evidence="1">
    <location>
        <begin position="1"/>
        <end position="57"/>
    </location>
</feature>
<protein>
    <submittedName>
        <fullName evidence="2">Uncharacterized protein</fullName>
    </submittedName>
</protein>
<proteinExistence type="predicted"/>
<feature type="compositionally biased region" description="Polar residues" evidence="1">
    <location>
        <begin position="176"/>
        <end position="186"/>
    </location>
</feature>
<dbReference type="GeneID" id="30968493"/>
<feature type="compositionally biased region" description="Basic and acidic residues" evidence="1">
    <location>
        <begin position="1"/>
        <end position="11"/>
    </location>
</feature>
<feature type="region of interest" description="Disordered" evidence="1">
    <location>
        <begin position="109"/>
        <end position="197"/>
    </location>
</feature>
<dbReference type="InParanoid" id="A0A1D2VRC7"/>
<dbReference type="EMBL" id="KV454475">
    <property type="protein sequence ID" value="ODV64125.1"/>
    <property type="molecule type" value="Genomic_DNA"/>
</dbReference>
<feature type="compositionally biased region" description="Low complexity" evidence="1">
    <location>
        <begin position="111"/>
        <end position="138"/>
    </location>
</feature>
<name>A0A1D2VRC7_9ASCO</name>
<gene>
    <name evidence="2" type="ORF">ASCRUDRAFT_83980</name>
</gene>
<evidence type="ECO:0000313" key="2">
    <source>
        <dbReference type="EMBL" id="ODV64125.1"/>
    </source>
</evidence>
<evidence type="ECO:0000313" key="3">
    <source>
        <dbReference type="Proteomes" id="UP000095038"/>
    </source>
</evidence>
<dbReference type="AlphaFoldDB" id="A0A1D2VRC7"/>
<accession>A0A1D2VRC7</accession>
<sequence length="391" mass="45450">MPAKDFIKVEKVSIPTKPTKKEKKRRRSFKTNKSKKTKPEKEETDLKKKQKDSKEKLTMVSVLQSSDESEFIDLAQTDSEEDTKYLVLEDEEKLDIITYDKYISQSEINDKNINGNKNNATNNATNSSNNNNNCNKNIIKPKEKKINQDSNANKDSNVKENNCDNLTEFNDDDNSTEFNDNDTTLIDDSPEKPKIHEKPESLDFSNIKTISENQNTKSIVGSGINTVDFLDRKQKFHHKEKLKKYERFLNSSPIIRLKFNEILSAESDRIRAKSTYLSNTKRKRKVYDFDDFDDLSEISDLYENELSKRKEDKEEHKILSSKSTVISNLQKREEDAKYHNNIDQIRSNKKAKLDIGLTTIENDIDQGVKYVMVPSFLISSIYYSLKNIFKF</sequence>
<feature type="compositionally biased region" description="Basic and acidic residues" evidence="1">
    <location>
        <begin position="37"/>
        <end position="57"/>
    </location>
</feature>
<dbReference type="Proteomes" id="UP000095038">
    <property type="component" value="Unassembled WGS sequence"/>
</dbReference>
<reference evidence="3" key="1">
    <citation type="submission" date="2016-05" db="EMBL/GenBank/DDBJ databases">
        <title>Comparative genomics of biotechnologically important yeasts.</title>
        <authorList>
            <consortium name="DOE Joint Genome Institute"/>
            <person name="Riley R."/>
            <person name="Haridas S."/>
            <person name="Wolfe K.H."/>
            <person name="Lopes M.R."/>
            <person name="Hittinger C.T."/>
            <person name="Goker M."/>
            <person name="Salamov A."/>
            <person name="Wisecaver J."/>
            <person name="Long T.M."/>
            <person name="Aerts A.L."/>
            <person name="Barry K."/>
            <person name="Choi C."/>
            <person name="Clum A."/>
            <person name="Coughlan A.Y."/>
            <person name="Deshpande S."/>
            <person name="Douglass A.P."/>
            <person name="Hanson S.J."/>
            <person name="Klenk H.-P."/>
            <person name="Labutti K."/>
            <person name="Lapidus A."/>
            <person name="Lindquist E."/>
            <person name="Lipzen A."/>
            <person name="Meier-Kolthoff J.P."/>
            <person name="Ohm R.A."/>
            <person name="Otillar R.P."/>
            <person name="Pangilinan J."/>
            <person name="Peng Y."/>
            <person name="Rokas A."/>
            <person name="Rosa C.A."/>
            <person name="Scheuner C."/>
            <person name="Sibirny A.A."/>
            <person name="Slot J.C."/>
            <person name="Stielow J.B."/>
            <person name="Sun H."/>
            <person name="Kurtzman C.P."/>
            <person name="Blackwell M."/>
            <person name="Grigoriev I.V."/>
            <person name="Jeffries T.W."/>
        </authorList>
    </citation>
    <scope>NUCLEOTIDE SEQUENCE [LARGE SCALE GENOMIC DNA]</scope>
    <source>
        <strain evidence="3">DSM 1968</strain>
    </source>
</reference>
<keyword evidence="3" id="KW-1185">Reference proteome</keyword>
<organism evidence="2 3">
    <name type="scientific">Ascoidea rubescens DSM 1968</name>
    <dbReference type="NCBI Taxonomy" id="1344418"/>
    <lineage>
        <taxon>Eukaryota</taxon>
        <taxon>Fungi</taxon>
        <taxon>Dikarya</taxon>
        <taxon>Ascomycota</taxon>
        <taxon>Saccharomycotina</taxon>
        <taxon>Saccharomycetes</taxon>
        <taxon>Ascoideaceae</taxon>
        <taxon>Ascoidea</taxon>
    </lineage>
</organism>
<evidence type="ECO:0000256" key="1">
    <source>
        <dbReference type="SAM" id="MobiDB-lite"/>
    </source>
</evidence>